<accession>A0A401H4R2</accession>
<proteinExistence type="predicted"/>
<evidence type="ECO:0000313" key="2">
    <source>
        <dbReference type="Proteomes" id="UP000287166"/>
    </source>
</evidence>
<reference evidence="1 2" key="1">
    <citation type="journal article" date="2018" name="Sci. Rep.">
        <title>Genome sequence of the cauliflower mushroom Sparassis crispa (Hanabiratake) and its association with beneficial usage.</title>
        <authorList>
            <person name="Kiyama R."/>
            <person name="Furutani Y."/>
            <person name="Kawaguchi K."/>
            <person name="Nakanishi T."/>
        </authorList>
    </citation>
    <scope>NUCLEOTIDE SEQUENCE [LARGE SCALE GENOMIC DNA]</scope>
</reference>
<organism evidence="1 2">
    <name type="scientific">Sparassis crispa</name>
    <dbReference type="NCBI Taxonomy" id="139825"/>
    <lineage>
        <taxon>Eukaryota</taxon>
        <taxon>Fungi</taxon>
        <taxon>Dikarya</taxon>
        <taxon>Basidiomycota</taxon>
        <taxon>Agaricomycotina</taxon>
        <taxon>Agaricomycetes</taxon>
        <taxon>Polyporales</taxon>
        <taxon>Sparassidaceae</taxon>
        <taxon>Sparassis</taxon>
    </lineage>
</organism>
<evidence type="ECO:0000313" key="1">
    <source>
        <dbReference type="EMBL" id="GBE89402.1"/>
    </source>
</evidence>
<dbReference type="AlphaFoldDB" id="A0A401H4R2"/>
<name>A0A401H4R2_9APHY</name>
<sequence length="76" mass="8240">MQLTSVTLSSSAWVSRHLSSWNTSSPALFKTFSNTIKISLSSIEESPAPKKNEMPSFFMEMLKAGASSFVAPARAV</sequence>
<dbReference type="InParanoid" id="A0A401H4R2"/>
<keyword evidence="2" id="KW-1185">Reference proteome</keyword>
<dbReference type="Proteomes" id="UP000287166">
    <property type="component" value="Unassembled WGS sequence"/>
</dbReference>
<dbReference type="EMBL" id="BFAD01000016">
    <property type="protein sequence ID" value="GBE89402.1"/>
    <property type="molecule type" value="Genomic_DNA"/>
</dbReference>
<gene>
    <name evidence="1" type="ORF">SCP_1600630</name>
</gene>
<protein>
    <submittedName>
        <fullName evidence="1">Uncharacterized protein</fullName>
    </submittedName>
</protein>
<comment type="caution">
    <text evidence="1">The sequence shown here is derived from an EMBL/GenBank/DDBJ whole genome shotgun (WGS) entry which is preliminary data.</text>
</comment>
<dbReference type="GeneID" id="38786319"/>
<dbReference type="RefSeq" id="XP_027620315.1">
    <property type="nucleotide sequence ID" value="XM_027764514.1"/>
</dbReference>